<name>A0AAD9YMU9_COLKA</name>
<reference evidence="2" key="1">
    <citation type="submission" date="2023-02" db="EMBL/GenBank/DDBJ databases">
        <title>Colletotrichum kahawae CIFC_Que2 genome sequencing and assembly.</title>
        <authorList>
            <person name="Baroncelli R."/>
        </authorList>
    </citation>
    <scope>NUCLEOTIDE SEQUENCE</scope>
    <source>
        <strain evidence="2">CIFC_Que2</strain>
    </source>
</reference>
<feature type="region of interest" description="Disordered" evidence="1">
    <location>
        <begin position="86"/>
        <end position="133"/>
    </location>
</feature>
<organism evidence="2 3">
    <name type="scientific">Colletotrichum kahawae</name>
    <name type="common">Coffee berry disease fungus</name>
    <dbReference type="NCBI Taxonomy" id="34407"/>
    <lineage>
        <taxon>Eukaryota</taxon>
        <taxon>Fungi</taxon>
        <taxon>Dikarya</taxon>
        <taxon>Ascomycota</taxon>
        <taxon>Pezizomycotina</taxon>
        <taxon>Sordariomycetes</taxon>
        <taxon>Hypocreomycetidae</taxon>
        <taxon>Glomerellales</taxon>
        <taxon>Glomerellaceae</taxon>
        <taxon>Colletotrichum</taxon>
        <taxon>Colletotrichum gloeosporioides species complex</taxon>
    </lineage>
</organism>
<accession>A0AAD9YMU9</accession>
<feature type="compositionally biased region" description="Polar residues" evidence="1">
    <location>
        <begin position="95"/>
        <end position="126"/>
    </location>
</feature>
<gene>
    <name evidence="2" type="ORF">CKAH01_14289</name>
</gene>
<protein>
    <submittedName>
        <fullName evidence="2">von willebrand factor</fullName>
    </submittedName>
</protein>
<evidence type="ECO:0000313" key="2">
    <source>
        <dbReference type="EMBL" id="KAK2771696.1"/>
    </source>
</evidence>
<comment type="caution">
    <text evidence="2">The sequence shown here is derived from an EMBL/GenBank/DDBJ whole genome shotgun (WGS) entry which is preliminary data.</text>
</comment>
<evidence type="ECO:0000256" key="1">
    <source>
        <dbReference type="SAM" id="MobiDB-lite"/>
    </source>
</evidence>
<dbReference type="Proteomes" id="UP001281614">
    <property type="component" value="Unassembled WGS sequence"/>
</dbReference>
<evidence type="ECO:0000313" key="3">
    <source>
        <dbReference type="Proteomes" id="UP001281614"/>
    </source>
</evidence>
<proteinExistence type="predicted"/>
<dbReference type="EMBL" id="VYYT01000078">
    <property type="protein sequence ID" value="KAK2771696.1"/>
    <property type="molecule type" value="Genomic_DNA"/>
</dbReference>
<dbReference type="PANTHER" id="PTHR39474">
    <property type="entry name" value="UNNAMED PRODUCT"/>
    <property type="match status" value="1"/>
</dbReference>
<feature type="compositionally biased region" description="Polar residues" evidence="1">
    <location>
        <begin position="34"/>
        <end position="61"/>
    </location>
</feature>
<sequence length="218" mass="23712">MRLFSKIIPRRCAPLRNQPRQSSRPSPALITVHAATTTRPVGLNTRMSTSSTTQSKFQPTLQEADGVEAEVMRASVNQQQQILPGEDHCQHHPTESTSPAPENATSNPQAENSSTNCSADSSQPRTQGHLALPPLPEALSNVESITLDLGGQVGGGASTKLDHLGPLVIHQDGTMSRIKNWGEMTKIERENTLRILGRRNQTRLASLRDSVDSDRKEG</sequence>
<feature type="region of interest" description="Disordered" evidence="1">
    <location>
        <begin position="14"/>
        <end position="61"/>
    </location>
</feature>
<keyword evidence="3" id="KW-1185">Reference proteome</keyword>
<dbReference type="PANTHER" id="PTHR39474:SF1">
    <property type="entry name" value="FUNGAL SPECIFIC TRANSCRIPTION FACTOR"/>
    <property type="match status" value="1"/>
</dbReference>
<dbReference type="AlphaFoldDB" id="A0AAD9YMU9"/>